<evidence type="ECO:0000256" key="1">
    <source>
        <dbReference type="ARBA" id="ARBA00006914"/>
    </source>
</evidence>
<evidence type="ECO:0000313" key="6">
    <source>
        <dbReference type="Proteomes" id="UP001500840"/>
    </source>
</evidence>
<evidence type="ECO:0000259" key="4">
    <source>
        <dbReference type="SMART" id="SM00382"/>
    </source>
</evidence>
<sequence length="474" mass="52920">MEYLGWLLVGLLMGGGISYIATRCIKAASDDRSTVAALLRSHFHPIKMDSITISEREFPFRVRADLQRAIDRLFGDDTEVLHFCGVRKEYSHEGVSLADCVIESEHYPPVSIPPEFEEIDIGDENPVRVLKVGLWLLEKNQSRFVVLLTPTGQYGQITGMKFQVGTPNSPEGTKIVQSFFKHLEDAILKAESYRGKTLSLEQSEHSYTGQSTGITVHKLRLVERENVILPESTLKLLERNVIQFVQQRERLSKFKQSTKKGILFYGPPGTGKTHTIHYLSRALEDHTTLLISAEQVGLLSEYMTLARLLQPSMVVLEDVDLIARDRANMNSPCDEILLNKLLNEMDGLKQDADILFILTTNRPESLEAALASRPGRIDQAIEFPLPDDSGRNKLIRLYSEGISLSGEVVADVVRRTEGVSAAFIKELMRRSVQFHIERNGSGEINSEDVSNALDEMLVSGGSLNRKLLGGSGIE</sequence>
<dbReference type="CDD" id="cd19481">
    <property type="entry name" value="RecA-like_protease"/>
    <property type="match status" value="1"/>
</dbReference>
<dbReference type="InterPro" id="IPR003593">
    <property type="entry name" value="AAA+_ATPase"/>
</dbReference>
<evidence type="ECO:0000256" key="2">
    <source>
        <dbReference type="ARBA" id="ARBA00022741"/>
    </source>
</evidence>
<comment type="caution">
    <text evidence="5">The sequence shown here is derived from an EMBL/GenBank/DDBJ whole genome shotgun (WGS) entry which is preliminary data.</text>
</comment>
<keyword evidence="6" id="KW-1185">Reference proteome</keyword>
<dbReference type="EMBL" id="BAABGA010000006">
    <property type="protein sequence ID" value="GAA4444354.1"/>
    <property type="molecule type" value="Genomic_DNA"/>
</dbReference>
<feature type="domain" description="AAA+ ATPase" evidence="4">
    <location>
        <begin position="258"/>
        <end position="387"/>
    </location>
</feature>
<dbReference type="Pfam" id="PF00004">
    <property type="entry name" value="AAA"/>
    <property type="match status" value="1"/>
</dbReference>
<dbReference type="RefSeq" id="WP_345318661.1">
    <property type="nucleotide sequence ID" value="NZ_BAABGA010000006.1"/>
</dbReference>
<dbReference type="InterPro" id="IPR003959">
    <property type="entry name" value="ATPase_AAA_core"/>
</dbReference>
<keyword evidence="2" id="KW-0547">Nucleotide-binding</keyword>
<evidence type="ECO:0000313" key="5">
    <source>
        <dbReference type="EMBL" id="GAA4444354.1"/>
    </source>
</evidence>
<dbReference type="Gene3D" id="1.10.8.60">
    <property type="match status" value="1"/>
</dbReference>
<name>A0ABP8M5A8_9BACT</name>
<dbReference type="Proteomes" id="UP001500840">
    <property type="component" value="Unassembled WGS sequence"/>
</dbReference>
<dbReference type="InterPro" id="IPR050221">
    <property type="entry name" value="26S_Proteasome_ATPase"/>
</dbReference>
<dbReference type="SMART" id="SM00382">
    <property type="entry name" value="AAA"/>
    <property type="match status" value="1"/>
</dbReference>
<dbReference type="SUPFAM" id="SSF52540">
    <property type="entry name" value="P-loop containing nucleoside triphosphate hydrolases"/>
    <property type="match status" value="1"/>
</dbReference>
<dbReference type="Gene3D" id="3.40.50.300">
    <property type="entry name" value="P-loop containing nucleotide triphosphate hydrolases"/>
    <property type="match status" value="1"/>
</dbReference>
<gene>
    <name evidence="5" type="ORF">GCM10023156_02560</name>
</gene>
<evidence type="ECO:0000256" key="3">
    <source>
        <dbReference type="ARBA" id="ARBA00022840"/>
    </source>
</evidence>
<accession>A0ABP8M5A8</accession>
<comment type="similarity">
    <text evidence="1">Belongs to the AAA ATPase family.</text>
</comment>
<organism evidence="5 6">
    <name type="scientific">Novipirellula rosea</name>
    <dbReference type="NCBI Taxonomy" id="1031540"/>
    <lineage>
        <taxon>Bacteria</taxon>
        <taxon>Pseudomonadati</taxon>
        <taxon>Planctomycetota</taxon>
        <taxon>Planctomycetia</taxon>
        <taxon>Pirellulales</taxon>
        <taxon>Pirellulaceae</taxon>
        <taxon>Novipirellula</taxon>
    </lineage>
</organism>
<protein>
    <submittedName>
        <fullName evidence="5">ATP-binding protein</fullName>
    </submittedName>
</protein>
<reference evidence="6" key="1">
    <citation type="journal article" date="2019" name="Int. J. Syst. Evol. Microbiol.">
        <title>The Global Catalogue of Microorganisms (GCM) 10K type strain sequencing project: providing services to taxonomists for standard genome sequencing and annotation.</title>
        <authorList>
            <consortium name="The Broad Institute Genomics Platform"/>
            <consortium name="The Broad Institute Genome Sequencing Center for Infectious Disease"/>
            <person name="Wu L."/>
            <person name="Ma J."/>
        </authorList>
    </citation>
    <scope>NUCLEOTIDE SEQUENCE [LARGE SCALE GENOMIC DNA]</scope>
    <source>
        <strain evidence="6">JCM 17759</strain>
    </source>
</reference>
<proteinExistence type="inferred from homology"/>
<keyword evidence="3 5" id="KW-0067">ATP-binding</keyword>
<dbReference type="InterPro" id="IPR027417">
    <property type="entry name" value="P-loop_NTPase"/>
</dbReference>
<dbReference type="PANTHER" id="PTHR23073">
    <property type="entry name" value="26S PROTEASOME REGULATORY SUBUNIT"/>
    <property type="match status" value="1"/>
</dbReference>
<dbReference type="GO" id="GO:0005524">
    <property type="term" value="F:ATP binding"/>
    <property type="evidence" value="ECO:0007669"/>
    <property type="project" value="UniProtKB-KW"/>
</dbReference>